<evidence type="ECO:0000313" key="1">
    <source>
        <dbReference type="EMBL" id="KUN58852.1"/>
    </source>
</evidence>
<accession>A0A101RNJ8</accession>
<protein>
    <submittedName>
        <fullName evidence="1">Uncharacterized protein</fullName>
    </submittedName>
</protein>
<dbReference type="AlphaFoldDB" id="A0A101RNJ8"/>
<dbReference type="Proteomes" id="UP000053669">
    <property type="component" value="Unassembled WGS sequence"/>
</dbReference>
<organism evidence="1 2">
    <name type="scientific">Streptomyces canus</name>
    <dbReference type="NCBI Taxonomy" id="58343"/>
    <lineage>
        <taxon>Bacteria</taxon>
        <taxon>Bacillati</taxon>
        <taxon>Actinomycetota</taxon>
        <taxon>Actinomycetes</taxon>
        <taxon>Kitasatosporales</taxon>
        <taxon>Streptomycetaceae</taxon>
        <taxon>Streptomyces</taxon>
        <taxon>Streptomyces aurantiacus group</taxon>
    </lineage>
</organism>
<evidence type="ECO:0000313" key="2">
    <source>
        <dbReference type="Proteomes" id="UP000053669"/>
    </source>
</evidence>
<gene>
    <name evidence="1" type="ORF">AQJ46_42010</name>
</gene>
<name>A0A101RNJ8_9ACTN</name>
<proteinExistence type="predicted"/>
<dbReference type="STRING" id="58343.AQJ46_42010"/>
<dbReference type="RefSeq" id="WP_059210614.1">
    <property type="nucleotide sequence ID" value="NZ_KQ948674.1"/>
</dbReference>
<reference evidence="1 2" key="1">
    <citation type="submission" date="2015-10" db="EMBL/GenBank/DDBJ databases">
        <title>Draft genome sequence of Streptomyces canus DSM 40017, type strain for the species Streptomyces canus.</title>
        <authorList>
            <person name="Ruckert C."/>
            <person name="Winkler A."/>
            <person name="Kalinowski J."/>
            <person name="Kampfer P."/>
            <person name="Glaeser S."/>
        </authorList>
    </citation>
    <scope>NUCLEOTIDE SEQUENCE [LARGE SCALE GENOMIC DNA]</scope>
    <source>
        <strain evidence="1 2">DSM 40017</strain>
    </source>
</reference>
<sequence>MPSAHRATLRPAGLELSEVEFTFGSSFPHPRERAIREGYGFEIELPAVLDLLTGIDDGVLKAGDVKDLLLHVVDGMYPRADCWCYESDEDKLAWCRRDGTCQTCDRHRDAFAKSLALAAERWRRWTLPDQYPYATGNAKGLHEVGCHILRQGMPQEFSPPAADDAEALRSFAHRKDAYDRPPTGLKPSYHVPFHAMTTAETRAWMERNTGPKGGRYYHRCERCAPTP</sequence>
<dbReference type="EMBL" id="LMWU01000055">
    <property type="protein sequence ID" value="KUN58852.1"/>
    <property type="molecule type" value="Genomic_DNA"/>
</dbReference>
<comment type="caution">
    <text evidence="1">The sequence shown here is derived from an EMBL/GenBank/DDBJ whole genome shotgun (WGS) entry which is preliminary data.</text>
</comment>